<sequence length="216" mass="24643">MSFIMFIAASMLEYISFFIFVMVLFRFSVKENILKFALGSVILAFVSNTVQTESLQDISPLVNVFILFFLLTIILRTKLFHSFIMVAIGYVAQALVQWLLVTILIHFGVFDQITTYTGNAYRVQVMTFFVMCLISGFISVTKGGFSYIQSNSRFYKDTLRGNKLFAIFMILGLVVLFAGNIFYMTYERLSDSFATICIVVVAILTVMIYFSIRKEG</sequence>
<evidence type="ECO:0000313" key="3">
    <source>
        <dbReference type="Proteomes" id="UP000553776"/>
    </source>
</evidence>
<gene>
    <name evidence="2" type="ORF">H7B90_09545</name>
</gene>
<keyword evidence="3" id="KW-1185">Reference proteome</keyword>
<name>A0A841TZU9_9BACL</name>
<feature type="transmembrane region" description="Helical" evidence="1">
    <location>
        <begin position="6"/>
        <end position="25"/>
    </location>
</feature>
<feature type="transmembrane region" description="Helical" evidence="1">
    <location>
        <begin position="32"/>
        <end position="52"/>
    </location>
</feature>
<keyword evidence="1" id="KW-0812">Transmembrane</keyword>
<feature type="transmembrane region" description="Helical" evidence="1">
    <location>
        <begin position="121"/>
        <end position="143"/>
    </location>
</feature>
<accession>A0A841TZU9</accession>
<protein>
    <submittedName>
        <fullName evidence="2">Uncharacterized protein</fullName>
    </submittedName>
</protein>
<dbReference type="EMBL" id="JACJVR010000032">
    <property type="protein sequence ID" value="MBB6691643.1"/>
    <property type="molecule type" value="Genomic_DNA"/>
</dbReference>
<comment type="caution">
    <text evidence="2">The sequence shown here is derived from an EMBL/GenBank/DDBJ whole genome shotgun (WGS) entry which is preliminary data.</text>
</comment>
<proteinExistence type="predicted"/>
<dbReference type="RefSeq" id="WP_185135638.1">
    <property type="nucleotide sequence ID" value="NZ_JACJVR010000032.1"/>
</dbReference>
<feature type="transmembrane region" description="Helical" evidence="1">
    <location>
        <begin position="87"/>
        <end position="109"/>
    </location>
</feature>
<feature type="transmembrane region" description="Helical" evidence="1">
    <location>
        <begin position="192"/>
        <end position="212"/>
    </location>
</feature>
<reference evidence="2 3" key="1">
    <citation type="submission" date="2020-08" db="EMBL/GenBank/DDBJ databases">
        <title>Cohnella phylogeny.</title>
        <authorList>
            <person name="Dunlap C."/>
        </authorList>
    </citation>
    <scope>NUCLEOTIDE SEQUENCE [LARGE SCALE GENOMIC DNA]</scope>
    <source>
        <strain evidence="2 3">DSM 25239</strain>
    </source>
</reference>
<dbReference type="AlphaFoldDB" id="A0A841TZU9"/>
<organism evidence="2 3">
    <name type="scientific">Cohnella xylanilytica</name>
    <dbReference type="NCBI Taxonomy" id="557555"/>
    <lineage>
        <taxon>Bacteria</taxon>
        <taxon>Bacillati</taxon>
        <taxon>Bacillota</taxon>
        <taxon>Bacilli</taxon>
        <taxon>Bacillales</taxon>
        <taxon>Paenibacillaceae</taxon>
        <taxon>Cohnella</taxon>
    </lineage>
</organism>
<keyword evidence="1" id="KW-0472">Membrane</keyword>
<feature type="transmembrane region" description="Helical" evidence="1">
    <location>
        <begin position="58"/>
        <end position="75"/>
    </location>
</feature>
<feature type="transmembrane region" description="Helical" evidence="1">
    <location>
        <begin position="164"/>
        <end position="186"/>
    </location>
</feature>
<evidence type="ECO:0000313" key="2">
    <source>
        <dbReference type="EMBL" id="MBB6691643.1"/>
    </source>
</evidence>
<evidence type="ECO:0000256" key="1">
    <source>
        <dbReference type="SAM" id="Phobius"/>
    </source>
</evidence>
<keyword evidence="1" id="KW-1133">Transmembrane helix</keyword>
<dbReference type="Proteomes" id="UP000553776">
    <property type="component" value="Unassembled WGS sequence"/>
</dbReference>